<dbReference type="EMBL" id="CP038486">
    <property type="protein sequence ID" value="QFZ27879.1"/>
    <property type="molecule type" value="Genomic_DNA"/>
</dbReference>
<reference evidence="2" key="1">
    <citation type="journal article" date="2019" name="MBio">
        <title>Comparative genomics for the elucidation of multidrug resistance (MDR) in Candida lusitaniae.</title>
        <authorList>
            <person name="Kannan A."/>
            <person name="Asner S.A."/>
            <person name="Trachsel E."/>
            <person name="Kelly S."/>
            <person name="Parker J."/>
            <person name="Sanglard D."/>
        </authorList>
    </citation>
    <scope>NUCLEOTIDE SEQUENCE [LARGE SCALE GENOMIC DNA]</scope>
    <source>
        <strain evidence="2">P1</strain>
    </source>
</reference>
<sequence length="208" mass="23346">MRSSLCLYTFGIICLTNAALANSRDENDVFGTSSSPMVASSTYPAALSASHKDSWIQDFEDFLGQSSFSAQTMSSKVAPLNSKVTSYRFSQEGDDLRAWTKYLVESHKSRIPDSDATQAASTDIDIDAFIDYLIRYKNFRAKDLQFLRRPELDYGQEQIERELTKIKQKQEEEDSKTIDIGGEAIEGMASRLNYSFCAIAGFGFFLLL</sequence>
<name>A0ACD0WKM7_CLALS</name>
<proteinExistence type="predicted"/>
<accession>A0ACD0WKM7</accession>
<organism evidence="1 2">
    <name type="scientific">Clavispora lusitaniae</name>
    <name type="common">Candida lusitaniae</name>
    <dbReference type="NCBI Taxonomy" id="36911"/>
    <lineage>
        <taxon>Eukaryota</taxon>
        <taxon>Fungi</taxon>
        <taxon>Dikarya</taxon>
        <taxon>Ascomycota</taxon>
        <taxon>Saccharomycotina</taxon>
        <taxon>Pichiomycetes</taxon>
        <taxon>Metschnikowiaceae</taxon>
        <taxon>Clavispora</taxon>
    </lineage>
</organism>
<gene>
    <name evidence="1" type="ORF">EJF14_30870</name>
</gene>
<keyword evidence="2" id="KW-1185">Reference proteome</keyword>
<evidence type="ECO:0000313" key="2">
    <source>
        <dbReference type="Proteomes" id="UP000326582"/>
    </source>
</evidence>
<evidence type="ECO:0000313" key="1">
    <source>
        <dbReference type="EMBL" id="QFZ27879.1"/>
    </source>
</evidence>
<protein>
    <submittedName>
        <fullName evidence="1">GPI-anchored protein</fullName>
    </submittedName>
</protein>
<dbReference type="Proteomes" id="UP000326582">
    <property type="component" value="Chromosome 3"/>
</dbReference>